<dbReference type="PANTHER" id="PTHR38103:SF1">
    <property type="entry name" value="RECOMBINATION-ASSOCIATED PROTEIN RDGC"/>
    <property type="match status" value="1"/>
</dbReference>
<comment type="similarity">
    <text evidence="2 6">Belongs to the RdgC family.</text>
</comment>
<dbReference type="GO" id="GO:0043590">
    <property type="term" value="C:bacterial nucleoid"/>
    <property type="evidence" value="ECO:0007669"/>
    <property type="project" value="TreeGrafter"/>
</dbReference>
<protein>
    <recommendedName>
        <fullName evidence="3 6">Recombination-associated protein RdgC</fullName>
    </recommendedName>
</protein>
<keyword evidence="8" id="KW-1185">Reference proteome</keyword>
<dbReference type="GO" id="GO:0006310">
    <property type="term" value="P:DNA recombination"/>
    <property type="evidence" value="ECO:0007669"/>
    <property type="project" value="UniProtKB-UniRule"/>
</dbReference>
<dbReference type="RefSeq" id="WP_066613084.1">
    <property type="nucleotide sequence ID" value="NZ_LQQU01000028.1"/>
</dbReference>
<dbReference type="InterPro" id="IPR007476">
    <property type="entry name" value="RdgC"/>
</dbReference>
<evidence type="ECO:0000256" key="3">
    <source>
        <dbReference type="ARBA" id="ARBA00022296"/>
    </source>
</evidence>
<evidence type="ECO:0000313" key="8">
    <source>
        <dbReference type="Proteomes" id="UP000076625"/>
    </source>
</evidence>
<comment type="function">
    <text evidence="6">May be involved in recombination.</text>
</comment>
<keyword evidence="4 6" id="KW-0963">Cytoplasm</keyword>
<dbReference type="GO" id="GO:0000018">
    <property type="term" value="P:regulation of DNA recombination"/>
    <property type="evidence" value="ECO:0007669"/>
    <property type="project" value="TreeGrafter"/>
</dbReference>
<gene>
    <name evidence="6" type="primary">rdgC</name>
    <name evidence="7" type="ORF">AVW16_12380</name>
</gene>
<proteinExistence type="inferred from homology"/>
<comment type="subcellular location">
    <subcellularLocation>
        <location evidence="1 6">Cytoplasm</location>
        <location evidence="1 6">Nucleoid</location>
    </subcellularLocation>
</comment>
<dbReference type="GO" id="GO:0005737">
    <property type="term" value="C:cytoplasm"/>
    <property type="evidence" value="ECO:0007669"/>
    <property type="project" value="UniProtKB-UniRule"/>
</dbReference>
<dbReference type="OrthoDB" id="5290530at2"/>
<dbReference type="PANTHER" id="PTHR38103">
    <property type="entry name" value="RECOMBINATION-ASSOCIATED PROTEIN RDGC"/>
    <property type="match status" value="1"/>
</dbReference>
<evidence type="ECO:0000256" key="5">
    <source>
        <dbReference type="ARBA" id="ARBA00023172"/>
    </source>
</evidence>
<evidence type="ECO:0000256" key="2">
    <source>
        <dbReference type="ARBA" id="ARBA00008657"/>
    </source>
</evidence>
<dbReference type="AlphaFoldDB" id="A0A163C7F0"/>
<dbReference type="NCBIfam" id="NF001464">
    <property type="entry name" value="PRK00321.1-5"/>
    <property type="match status" value="1"/>
</dbReference>
<dbReference type="HAMAP" id="MF_00194">
    <property type="entry name" value="RdgC"/>
    <property type="match status" value="1"/>
</dbReference>
<dbReference type="STRING" id="1452487.AVW16_12380"/>
<name>A0A163C7F0_9NEIS</name>
<evidence type="ECO:0000313" key="7">
    <source>
        <dbReference type="EMBL" id="KZE30292.1"/>
    </source>
</evidence>
<organism evidence="7 8">
    <name type="scientific">Crenobacter luteus</name>
    <dbReference type="NCBI Taxonomy" id="1452487"/>
    <lineage>
        <taxon>Bacteria</taxon>
        <taxon>Pseudomonadati</taxon>
        <taxon>Pseudomonadota</taxon>
        <taxon>Betaproteobacteria</taxon>
        <taxon>Neisseriales</taxon>
        <taxon>Neisseriaceae</taxon>
        <taxon>Crenobacter</taxon>
    </lineage>
</organism>
<keyword evidence="5 6" id="KW-0233">DNA recombination</keyword>
<reference evidence="8" key="1">
    <citation type="submission" date="2016-01" db="EMBL/GenBank/DDBJ databases">
        <title>Draft genome of Chromobacterium sp. F49.</title>
        <authorList>
            <person name="Hong K.W."/>
        </authorList>
    </citation>
    <scope>NUCLEOTIDE SEQUENCE [LARGE SCALE GENOMIC DNA]</scope>
    <source>
        <strain evidence="8">CN10</strain>
    </source>
</reference>
<dbReference type="EMBL" id="LQQU01000028">
    <property type="protein sequence ID" value="KZE30292.1"/>
    <property type="molecule type" value="Genomic_DNA"/>
</dbReference>
<dbReference type="Pfam" id="PF04381">
    <property type="entry name" value="RdgC"/>
    <property type="match status" value="1"/>
</dbReference>
<evidence type="ECO:0000256" key="4">
    <source>
        <dbReference type="ARBA" id="ARBA00022490"/>
    </source>
</evidence>
<accession>A0A163C7F0</accession>
<comment type="caution">
    <text evidence="7">The sequence shown here is derived from an EMBL/GenBank/DDBJ whole genome shotgun (WGS) entry which is preliminary data.</text>
</comment>
<dbReference type="NCBIfam" id="NF001463">
    <property type="entry name" value="PRK00321.1-4"/>
    <property type="match status" value="1"/>
</dbReference>
<evidence type="ECO:0000256" key="1">
    <source>
        <dbReference type="ARBA" id="ARBA00004453"/>
    </source>
</evidence>
<dbReference type="GO" id="GO:0003690">
    <property type="term" value="F:double-stranded DNA binding"/>
    <property type="evidence" value="ECO:0007669"/>
    <property type="project" value="TreeGrafter"/>
</dbReference>
<dbReference type="Proteomes" id="UP000076625">
    <property type="component" value="Unassembled WGS sequence"/>
</dbReference>
<sequence>MWFKQLSFYRIDPGAVADTQTLAEALAKRPFHRCGGLDWSSVGWVPPVQSGEELVFAARDAWLIALKREEKVLPGAVVRDFVDARVAEIEDKELRKVGRKEKQALKEQVTDELLPRAFTKTGRTTAYFDHARGWLMVDTGTASRAETLIAEIREGIAGFPARLPKTQLSPATAMTAWLADGAVGSGFTLDSECELKAPGDNGAVVRVTRMDLTCDEIRQHIESGKQVTRLGLTWNDKISFVLTDTLQLKRLQFLDVLQEEASQAGDDMATLLEATFMLMSAELGELVDALVEQLGGLIET</sequence>
<evidence type="ECO:0000256" key="6">
    <source>
        <dbReference type="HAMAP-Rule" id="MF_00194"/>
    </source>
</evidence>